<organism evidence="1 2">
    <name type="scientific">Maricaulis virginensis</name>
    <dbReference type="NCBI Taxonomy" id="144022"/>
    <lineage>
        <taxon>Bacteria</taxon>
        <taxon>Pseudomonadati</taxon>
        <taxon>Pseudomonadota</taxon>
        <taxon>Alphaproteobacteria</taxon>
        <taxon>Maricaulales</taxon>
        <taxon>Maricaulaceae</taxon>
        <taxon>Maricaulis</taxon>
    </lineage>
</organism>
<dbReference type="Gene3D" id="3.30.70.120">
    <property type="match status" value="1"/>
</dbReference>
<accession>A0A9W6IIZ0</accession>
<reference evidence="1" key="2">
    <citation type="submission" date="2023-01" db="EMBL/GenBank/DDBJ databases">
        <authorList>
            <person name="Sun Q."/>
            <person name="Evtushenko L."/>
        </authorList>
    </citation>
    <scope>NUCLEOTIDE SEQUENCE</scope>
    <source>
        <strain evidence="1">VKM B-1513</strain>
    </source>
</reference>
<evidence type="ECO:0008006" key="3">
    <source>
        <dbReference type="Google" id="ProtNLM"/>
    </source>
</evidence>
<dbReference type="SUPFAM" id="SSF54913">
    <property type="entry name" value="GlnB-like"/>
    <property type="match status" value="1"/>
</dbReference>
<dbReference type="AlphaFoldDB" id="A0A9W6IIZ0"/>
<evidence type="ECO:0000313" key="2">
    <source>
        <dbReference type="Proteomes" id="UP001143486"/>
    </source>
</evidence>
<evidence type="ECO:0000313" key="1">
    <source>
        <dbReference type="EMBL" id="GLK51211.1"/>
    </source>
</evidence>
<dbReference type="RefSeq" id="WP_271185603.1">
    <property type="nucleotide sequence ID" value="NZ_BSFE01000002.1"/>
</dbReference>
<name>A0A9W6IIZ0_9PROT</name>
<reference evidence="1" key="1">
    <citation type="journal article" date="2014" name="Int. J. Syst. Evol. Microbiol.">
        <title>Complete genome sequence of Corynebacterium casei LMG S-19264T (=DSM 44701T), isolated from a smear-ripened cheese.</title>
        <authorList>
            <consortium name="US DOE Joint Genome Institute (JGI-PGF)"/>
            <person name="Walter F."/>
            <person name="Albersmeier A."/>
            <person name="Kalinowski J."/>
            <person name="Ruckert C."/>
        </authorList>
    </citation>
    <scope>NUCLEOTIDE SEQUENCE</scope>
    <source>
        <strain evidence="1">VKM B-1513</strain>
    </source>
</reference>
<dbReference type="EMBL" id="BSFE01000002">
    <property type="protein sequence ID" value="GLK51211.1"/>
    <property type="molecule type" value="Genomic_DNA"/>
</dbReference>
<gene>
    <name evidence="1" type="ORF">GCM10017621_07190</name>
</gene>
<dbReference type="InterPro" id="IPR015867">
    <property type="entry name" value="N-reg_PII/ATP_PRibTrfase_C"/>
</dbReference>
<dbReference type="Proteomes" id="UP001143486">
    <property type="component" value="Unassembled WGS sequence"/>
</dbReference>
<proteinExistence type="predicted"/>
<protein>
    <recommendedName>
        <fullName evidence="3">Nitrogen regulatory protein P-II family</fullName>
    </recommendedName>
</protein>
<dbReference type="InterPro" id="IPR011322">
    <property type="entry name" value="N-reg_PII-like_a/b"/>
</dbReference>
<sequence>MTGWKTCLRVELEVDAVQVDQVETRIEALGVTGWIVLSAHSGRSADGRWSRAGQVTASGRRMLVVFTITTALAETIRDALQDEMVRLNGEIVTYPVMTP</sequence>
<comment type="caution">
    <text evidence="1">The sequence shown here is derived from an EMBL/GenBank/DDBJ whole genome shotgun (WGS) entry which is preliminary data.</text>
</comment>
<keyword evidence="2" id="KW-1185">Reference proteome</keyword>